<evidence type="ECO:0000256" key="4">
    <source>
        <dbReference type="ARBA" id="ARBA00023143"/>
    </source>
</evidence>
<keyword evidence="4 6" id="KW-0975">Bacterial flagellum</keyword>
<gene>
    <name evidence="7" type="primary">flgB</name>
    <name evidence="7" type="ORF">IAB89_07300</name>
</gene>
<comment type="subunit">
    <text evidence="6">The basal body constitutes a major portion of the flagellar organelle and consists of a number of rings mounted on a central rod.</text>
</comment>
<evidence type="ECO:0000256" key="1">
    <source>
        <dbReference type="ARBA" id="ARBA00004117"/>
    </source>
</evidence>
<keyword evidence="7" id="KW-0282">Flagellum</keyword>
<dbReference type="EMBL" id="DVGZ01000076">
    <property type="protein sequence ID" value="HIR47450.1"/>
    <property type="molecule type" value="Genomic_DNA"/>
</dbReference>
<protein>
    <recommendedName>
        <fullName evidence="3 6">Flagellar basal body rod protein FlgB</fullName>
    </recommendedName>
</protein>
<reference evidence="7" key="2">
    <citation type="journal article" date="2021" name="PeerJ">
        <title>Extensive microbial diversity within the chicken gut microbiome revealed by metagenomics and culture.</title>
        <authorList>
            <person name="Gilroy R."/>
            <person name="Ravi A."/>
            <person name="Getino M."/>
            <person name="Pursley I."/>
            <person name="Horton D.L."/>
            <person name="Alikhan N.F."/>
            <person name="Baker D."/>
            <person name="Gharbi K."/>
            <person name="Hall N."/>
            <person name="Watson M."/>
            <person name="Adriaenssens E.M."/>
            <person name="Foster-Nyarko E."/>
            <person name="Jarju S."/>
            <person name="Secka A."/>
            <person name="Antonio M."/>
            <person name="Oren A."/>
            <person name="Chaudhuri R.R."/>
            <person name="La Ragione R."/>
            <person name="Hildebrand F."/>
            <person name="Pallen M.J."/>
        </authorList>
    </citation>
    <scope>NUCLEOTIDE SEQUENCE</scope>
    <source>
        <strain evidence="7">ChiSxjej1B13-7958</strain>
    </source>
</reference>
<comment type="function">
    <text evidence="5 6">Structural component of flagellum, the bacterial motility apparatus. Part of the rod structure of flagellar basal body.</text>
</comment>
<sequence>MDMLTSNSMLMMERSLQFLWTKQSCILDNLSNVETPGYKTKYATFEESLENAIRSSVQKNGSTAQVRNAILDARIETHEADNESTRMDDNGVNVTEQMVELVRNGYQQQYVMRAISSDFSVLMTAIRG</sequence>
<keyword evidence="7" id="KW-0969">Cilium</keyword>
<reference evidence="7" key="1">
    <citation type="submission" date="2020-10" db="EMBL/GenBank/DDBJ databases">
        <authorList>
            <person name="Gilroy R."/>
        </authorList>
    </citation>
    <scope>NUCLEOTIDE SEQUENCE</scope>
    <source>
        <strain evidence="7">ChiSxjej1B13-7958</strain>
    </source>
</reference>
<comment type="similarity">
    <text evidence="2 6">Belongs to the flagella basal body rod proteins family.</text>
</comment>
<comment type="subcellular location">
    <subcellularLocation>
        <location evidence="1 6">Bacterial flagellum basal body</location>
    </subcellularLocation>
</comment>
<dbReference type="NCBIfam" id="TIGR01396">
    <property type="entry name" value="FlgB"/>
    <property type="match status" value="1"/>
</dbReference>
<comment type="caution">
    <text evidence="7">The sequence shown here is derived from an EMBL/GenBank/DDBJ whole genome shotgun (WGS) entry which is preliminary data.</text>
</comment>
<keyword evidence="7" id="KW-0966">Cell projection</keyword>
<evidence type="ECO:0000256" key="3">
    <source>
        <dbReference type="ARBA" id="ARBA00014376"/>
    </source>
</evidence>
<evidence type="ECO:0000256" key="6">
    <source>
        <dbReference type="PIRNR" id="PIRNR002889"/>
    </source>
</evidence>
<proteinExistence type="inferred from homology"/>
<evidence type="ECO:0000313" key="7">
    <source>
        <dbReference type="EMBL" id="HIR47450.1"/>
    </source>
</evidence>
<dbReference type="PIRSF" id="PIRSF002889">
    <property type="entry name" value="Rod_FlgB"/>
    <property type="match status" value="1"/>
</dbReference>
<dbReference type="Proteomes" id="UP000824242">
    <property type="component" value="Unassembled WGS sequence"/>
</dbReference>
<evidence type="ECO:0000256" key="5">
    <source>
        <dbReference type="ARBA" id="ARBA00024934"/>
    </source>
</evidence>
<evidence type="ECO:0000313" key="8">
    <source>
        <dbReference type="Proteomes" id="UP000824242"/>
    </source>
</evidence>
<dbReference type="GO" id="GO:0030694">
    <property type="term" value="C:bacterial-type flagellum basal body, rod"/>
    <property type="evidence" value="ECO:0007669"/>
    <property type="project" value="InterPro"/>
</dbReference>
<dbReference type="InterPro" id="IPR006300">
    <property type="entry name" value="FlgB"/>
</dbReference>
<dbReference type="AlphaFoldDB" id="A0A9D1ANV4"/>
<name>A0A9D1ANV4_9FIRM</name>
<dbReference type="GO" id="GO:0071973">
    <property type="term" value="P:bacterial-type flagellum-dependent cell motility"/>
    <property type="evidence" value="ECO:0007669"/>
    <property type="project" value="InterPro"/>
</dbReference>
<organism evidence="7 8">
    <name type="scientific">Candidatus Caccousia avicola</name>
    <dbReference type="NCBI Taxonomy" id="2840721"/>
    <lineage>
        <taxon>Bacteria</taxon>
        <taxon>Bacillati</taxon>
        <taxon>Bacillota</taxon>
        <taxon>Clostridia</taxon>
        <taxon>Eubacteriales</taxon>
        <taxon>Oscillospiraceae</taxon>
        <taxon>Oscillospiraceae incertae sedis</taxon>
        <taxon>Candidatus Caccousia</taxon>
    </lineage>
</organism>
<accession>A0A9D1ANV4</accession>
<evidence type="ECO:0000256" key="2">
    <source>
        <dbReference type="ARBA" id="ARBA00009677"/>
    </source>
</evidence>